<accession>A0A183FV43</accession>
<reference evidence="2 3" key="1">
    <citation type="submission" date="2018-11" db="EMBL/GenBank/DDBJ databases">
        <authorList>
            <consortium name="Pathogen Informatics"/>
        </authorList>
    </citation>
    <scope>NUCLEOTIDE SEQUENCE [LARGE SCALE GENOMIC DNA]</scope>
</reference>
<feature type="region of interest" description="Disordered" evidence="1">
    <location>
        <begin position="1"/>
        <end position="65"/>
    </location>
</feature>
<proteinExistence type="predicted"/>
<evidence type="ECO:0000313" key="3">
    <source>
        <dbReference type="Proteomes" id="UP000050761"/>
    </source>
</evidence>
<reference evidence="4" key="2">
    <citation type="submission" date="2019-09" db="UniProtKB">
        <authorList>
            <consortium name="WormBaseParasite"/>
        </authorList>
    </citation>
    <scope>IDENTIFICATION</scope>
</reference>
<gene>
    <name evidence="2" type="ORF">HPBE_LOCUS12130</name>
</gene>
<dbReference type="EMBL" id="UZAH01027365">
    <property type="protein sequence ID" value="VDO91030.1"/>
    <property type="molecule type" value="Genomic_DNA"/>
</dbReference>
<protein>
    <submittedName>
        <fullName evidence="2 4">Uncharacterized protein</fullName>
    </submittedName>
</protein>
<dbReference type="AlphaFoldDB" id="A0A183FV43"/>
<accession>A0A3P7YSD4</accession>
<name>A0A183FV43_HELPZ</name>
<sequence>MMRKDDSAKVAKKYGYPTEQAAACPSANGYDELDGHAGHRRRTSPRTADERRDGGENGDDFQLFRDAPGFQYTRSWSQSGIEDEENLQLICGGRCLDPMQRRTETTFLRDGDPRVKAETLPMYIQSK</sequence>
<keyword evidence="3" id="KW-1185">Reference proteome</keyword>
<organism evidence="3 4">
    <name type="scientific">Heligmosomoides polygyrus</name>
    <name type="common">Parasitic roundworm</name>
    <dbReference type="NCBI Taxonomy" id="6339"/>
    <lineage>
        <taxon>Eukaryota</taxon>
        <taxon>Metazoa</taxon>
        <taxon>Ecdysozoa</taxon>
        <taxon>Nematoda</taxon>
        <taxon>Chromadorea</taxon>
        <taxon>Rhabditida</taxon>
        <taxon>Rhabditina</taxon>
        <taxon>Rhabditomorpha</taxon>
        <taxon>Strongyloidea</taxon>
        <taxon>Heligmosomidae</taxon>
        <taxon>Heligmosomoides</taxon>
    </lineage>
</organism>
<evidence type="ECO:0000313" key="2">
    <source>
        <dbReference type="EMBL" id="VDO91030.1"/>
    </source>
</evidence>
<evidence type="ECO:0000256" key="1">
    <source>
        <dbReference type="SAM" id="MobiDB-lite"/>
    </source>
</evidence>
<dbReference type="Proteomes" id="UP000050761">
    <property type="component" value="Unassembled WGS sequence"/>
</dbReference>
<evidence type="ECO:0000313" key="4">
    <source>
        <dbReference type="WBParaSite" id="HPBE_0001212901-mRNA-1"/>
    </source>
</evidence>
<dbReference type="WBParaSite" id="HPBE_0001212901-mRNA-1">
    <property type="protein sequence ID" value="HPBE_0001212901-mRNA-1"/>
    <property type="gene ID" value="HPBE_0001212901"/>
</dbReference>